<dbReference type="GO" id="GO:0005524">
    <property type="term" value="F:ATP binding"/>
    <property type="evidence" value="ECO:0007669"/>
    <property type="project" value="UniProtKB-KW"/>
</dbReference>
<keyword evidence="4" id="KW-0067">ATP-binding</keyword>
<dbReference type="OrthoDB" id="142078at2"/>
<evidence type="ECO:0000256" key="2">
    <source>
        <dbReference type="ARBA" id="ARBA00022741"/>
    </source>
</evidence>
<dbReference type="Pfam" id="PF00781">
    <property type="entry name" value="DAGK_cat"/>
    <property type="match status" value="1"/>
</dbReference>
<keyword evidence="2" id="KW-0547">Nucleotide-binding</keyword>
<evidence type="ECO:0000313" key="6">
    <source>
        <dbReference type="EMBL" id="SEJ32597.1"/>
    </source>
</evidence>
<dbReference type="PANTHER" id="PTHR12358">
    <property type="entry name" value="SPHINGOSINE KINASE"/>
    <property type="match status" value="1"/>
</dbReference>
<dbReference type="SMART" id="SM00046">
    <property type="entry name" value="DAGKc"/>
    <property type="match status" value="1"/>
</dbReference>
<proteinExistence type="predicted"/>
<dbReference type="Gene3D" id="3.40.50.10330">
    <property type="entry name" value="Probable inorganic polyphosphate/atp-NAD kinase, domain 1"/>
    <property type="match status" value="1"/>
</dbReference>
<organism evidence="6 7">
    <name type="scientific">Dyadobacter koreensis</name>
    <dbReference type="NCBI Taxonomy" id="408657"/>
    <lineage>
        <taxon>Bacteria</taxon>
        <taxon>Pseudomonadati</taxon>
        <taxon>Bacteroidota</taxon>
        <taxon>Cytophagia</taxon>
        <taxon>Cytophagales</taxon>
        <taxon>Spirosomataceae</taxon>
        <taxon>Dyadobacter</taxon>
    </lineage>
</organism>
<keyword evidence="3 6" id="KW-0418">Kinase</keyword>
<evidence type="ECO:0000259" key="5">
    <source>
        <dbReference type="PROSITE" id="PS50146"/>
    </source>
</evidence>
<dbReference type="EMBL" id="FNXY01000006">
    <property type="protein sequence ID" value="SEJ32597.1"/>
    <property type="molecule type" value="Genomic_DNA"/>
</dbReference>
<dbReference type="InterPro" id="IPR016064">
    <property type="entry name" value="NAD/diacylglycerol_kinase_sf"/>
</dbReference>
<accession>A0A1H6Y0P7</accession>
<sequence>MKRAQLLHNPRAGEKDFSKKELTKLIEAEGFDVAYSSVKKDGWDDFDDKTDFLVVAGGDGTVRRAAKALVNRKVLDKQFPIALLPHGTANNVATTLNISGEVSDIIRSWHKANKKKFDVGKVLGLDEDVFFLEGFGFGIFPKLMKVMKKMEDQVNENRDEKIKTARAVLYDVVLSYEPRQCKIIADDVDHSGKYILVEIMNTTSIGPNLGLSNSGDPGDGEFEVVLISEGHQKKFEEFLLSRINGKEDNYSFSTLKAKKIEVSWEGKDVHADDEILKIEKATAVSIEIQPGVLEFLVSE</sequence>
<evidence type="ECO:0000256" key="3">
    <source>
        <dbReference type="ARBA" id="ARBA00022777"/>
    </source>
</evidence>
<dbReference type="InterPro" id="IPR050187">
    <property type="entry name" value="Lipid_Phosphate_FormReg"/>
</dbReference>
<dbReference type="PROSITE" id="PS50146">
    <property type="entry name" value="DAGK"/>
    <property type="match status" value="1"/>
</dbReference>
<evidence type="ECO:0000313" key="7">
    <source>
        <dbReference type="Proteomes" id="UP000199532"/>
    </source>
</evidence>
<dbReference type="STRING" id="408657.SAMN04487995_4214"/>
<feature type="domain" description="DAGKc" evidence="5">
    <location>
        <begin position="1"/>
        <end position="126"/>
    </location>
</feature>
<protein>
    <submittedName>
        <fullName evidence="6">Diacylglycerol kinase family enzyme</fullName>
    </submittedName>
</protein>
<dbReference type="InterPro" id="IPR045540">
    <property type="entry name" value="YegS/DAGK_C"/>
</dbReference>
<dbReference type="Gene3D" id="2.60.200.40">
    <property type="match status" value="1"/>
</dbReference>
<dbReference type="RefSeq" id="WP_090338197.1">
    <property type="nucleotide sequence ID" value="NZ_FNXY01000006.1"/>
</dbReference>
<keyword evidence="7" id="KW-1185">Reference proteome</keyword>
<dbReference type="InterPro" id="IPR017438">
    <property type="entry name" value="ATP-NAD_kinase_N"/>
</dbReference>
<evidence type="ECO:0000256" key="1">
    <source>
        <dbReference type="ARBA" id="ARBA00022679"/>
    </source>
</evidence>
<dbReference type="GO" id="GO:0016301">
    <property type="term" value="F:kinase activity"/>
    <property type="evidence" value="ECO:0007669"/>
    <property type="project" value="UniProtKB-KW"/>
</dbReference>
<keyword evidence="1" id="KW-0808">Transferase</keyword>
<evidence type="ECO:0000256" key="4">
    <source>
        <dbReference type="ARBA" id="ARBA00022840"/>
    </source>
</evidence>
<dbReference type="Proteomes" id="UP000199532">
    <property type="component" value="Unassembled WGS sequence"/>
</dbReference>
<name>A0A1H6Y0P7_9BACT</name>
<reference evidence="6 7" key="1">
    <citation type="submission" date="2016-10" db="EMBL/GenBank/DDBJ databases">
        <authorList>
            <person name="de Groot N.N."/>
        </authorList>
    </citation>
    <scope>NUCLEOTIDE SEQUENCE [LARGE SCALE GENOMIC DNA]</scope>
    <source>
        <strain evidence="6 7">DSM 19938</strain>
    </source>
</reference>
<dbReference type="PANTHER" id="PTHR12358:SF54">
    <property type="entry name" value="SPHINGOSINE KINASE RELATED PROTEIN"/>
    <property type="match status" value="1"/>
</dbReference>
<gene>
    <name evidence="6" type="ORF">SAMN04487995_4214</name>
</gene>
<dbReference type="InterPro" id="IPR001206">
    <property type="entry name" value="Diacylglycerol_kinase_cat_dom"/>
</dbReference>
<dbReference type="Pfam" id="PF19279">
    <property type="entry name" value="YegS_C"/>
    <property type="match status" value="1"/>
</dbReference>
<dbReference type="AlphaFoldDB" id="A0A1H6Y0P7"/>
<dbReference type="SUPFAM" id="SSF111331">
    <property type="entry name" value="NAD kinase/diacylglycerol kinase-like"/>
    <property type="match status" value="1"/>
</dbReference>